<feature type="transmembrane region" description="Helical" evidence="11">
    <location>
        <begin position="283"/>
        <end position="311"/>
    </location>
</feature>
<dbReference type="Pfam" id="PF02653">
    <property type="entry name" value="BPD_transp_2"/>
    <property type="match status" value="1"/>
</dbReference>
<reference evidence="12 13" key="1">
    <citation type="submission" date="2015-09" db="EMBL/GenBank/DDBJ databases">
        <authorList>
            <consortium name="Swine Surveillance"/>
        </authorList>
    </citation>
    <scope>NUCLEOTIDE SEQUENCE [LARGE SCALE GENOMIC DNA]</scope>
    <source>
        <strain evidence="12 13">CECT 7648</strain>
    </source>
</reference>
<organism evidence="12 13">
    <name type="scientific">Tropicibacter naphthalenivorans</name>
    <dbReference type="NCBI Taxonomy" id="441103"/>
    <lineage>
        <taxon>Bacteria</taxon>
        <taxon>Pseudomonadati</taxon>
        <taxon>Pseudomonadota</taxon>
        <taxon>Alphaproteobacteria</taxon>
        <taxon>Rhodobacterales</taxon>
        <taxon>Roseobacteraceae</taxon>
        <taxon>Tropicibacter</taxon>
    </lineage>
</organism>
<evidence type="ECO:0000313" key="13">
    <source>
        <dbReference type="Proteomes" id="UP000054935"/>
    </source>
</evidence>
<keyword evidence="3" id="KW-1003">Cell membrane</keyword>
<feature type="transmembrane region" description="Helical" evidence="11">
    <location>
        <begin position="206"/>
        <end position="231"/>
    </location>
</feature>
<keyword evidence="13" id="KW-1185">Reference proteome</keyword>
<keyword evidence="2" id="KW-0813">Transport</keyword>
<sequence>MTMADTKETDSPASGPASSFSLLDLFRRPEAGAAAGFILIFLFFGYFGVDKNFLTALGSSTWLNFASKVGIIAIPIAFLMIAGELDISVGALIPAGGIVLAMSVEHFGFNIWMGVLFSFVVAAAIGWVNGMLVTRTQVPSLIVTLATLFVVAGLNAYLSKQVAGTTQHSLPDAGVVSEFILGDYHSLILGDGDSAFTIFRSLQSSFFIWIAVAIGCFYVLHVSPWGNWILAMGGDEDSARNAGIPTDKLKIALFMLSAMAAALVGMTEAVLANTASTTTQFGMIFNTIICVVVGGVLLTGGFGTVTGVVFGTLTFGIVFQGINFTAFDKDLNMLFIGALLLVAVLMNDTFRNLATSASTKKK</sequence>
<gene>
    <name evidence="12" type="primary">yjfF_3</name>
    <name evidence="12" type="ORF">TRN7648_04120</name>
</gene>
<evidence type="ECO:0000313" key="12">
    <source>
        <dbReference type="EMBL" id="CUH82578.1"/>
    </source>
</evidence>
<feature type="transmembrane region" description="Helical" evidence="11">
    <location>
        <begin position="61"/>
        <end position="81"/>
    </location>
</feature>
<proteinExistence type="predicted"/>
<comment type="function">
    <text evidence="9">Part of the binding-protein-dependent transport system for D-xylose. Probably responsible for the translocation of the substrate across the membrane.</text>
</comment>
<evidence type="ECO:0000256" key="4">
    <source>
        <dbReference type="ARBA" id="ARBA00022519"/>
    </source>
</evidence>
<dbReference type="GO" id="GO:0022857">
    <property type="term" value="F:transmembrane transporter activity"/>
    <property type="evidence" value="ECO:0007669"/>
    <property type="project" value="InterPro"/>
</dbReference>
<dbReference type="STRING" id="441103.TRN7648_04120"/>
<feature type="transmembrane region" description="Helical" evidence="11">
    <location>
        <begin position="87"/>
        <end position="104"/>
    </location>
</feature>
<keyword evidence="6 11" id="KW-0812">Transmembrane</keyword>
<accession>A0A0P1GK79</accession>
<keyword evidence="5" id="KW-0762">Sugar transport</keyword>
<evidence type="ECO:0000256" key="1">
    <source>
        <dbReference type="ARBA" id="ARBA00004651"/>
    </source>
</evidence>
<keyword evidence="7 11" id="KW-1133">Transmembrane helix</keyword>
<protein>
    <recommendedName>
        <fullName evidence="10">Xylose transport system permease protein XylH</fullName>
    </recommendedName>
</protein>
<dbReference type="InterPro" id="IPR001851">
    <property type="entry name" value="ABC_transp_permease"/>
</dbReference>
<dbReference type="GO" id="GO:0005886">
    <property type="term" value="C:plasma membrane"/>
    <property type="evidence" value="ECO:0007669"/>
    <property type="project" value="UniProtKB-SubCell"/>
</dbReference>
<feature type="transmembrane region" description="Helical" evidence="11">
    <location>
        <begin position="31"/>
        <end position="49"/>
    </location>
</feature>
<evidence type="ECO:0000256" key="11">
    <source>
        <dbReference type="SAM" id="Phobius"/>
    </source>
</evidence>
<dbReference type="EMBL" id="CYSE01000016">
    <property type="protein sequence ID" value="CUH82578.1"/>
    <property type="molecule type" value="Genomic_DNA"/>
</dbReference>
<dbReference type="CDD" id="cd06579">
    <property type="entry name" value="TM_PBP1_transp_AraH_like"/>
    <property type="match status" value="1"/>
</dbReference>
<dbReference type="AlphaFoldDB" id="A0A0P1GK79"/>
<evidence type="ECO:0000256" key="2">
    <source>
        <dbReference type="ARBA" id="ARBA00022448"/>
    </source>
</evidence>
<evidence type="ECO:0000256" key="6">
    <source>
        <dbReference type="ARBA" id="ARBA00022692"/>
    </source>
</evidence>
<keyword evidence="4" id="KW-0997">Cell inner membrane</keyword>
<evidence type="ECO:0000256" key="9">
    <source>
        <dbReference type="ARBA" id="ARBA00035611"/>
    </source>
</evidence>
<evidence type="ECO:0000256" key="10">
    <source>
        <dbReference type="ARBA" id="ARBA00035686"/>
    </source>
</evidence>
<feature type="transmembrane region" description="Helical" evidence="11">
    <location>
        <begin position="251"/>
        <end position="271"/>
    </location>
</feature>
<dbReference type="PANTHER" id="PTHR32196">
    <property type="entry name" value="ABC TRANSPORTER PERMEASE PROTEIN YPHD-RELATED-RELATED"/>
    <property type="match status" value="1"/>
</dbReference>
<keyword evidence="8 11" id="KW-0472">Membrane</keyword>
<evidence type="ECO:0000256" key="7">
    <source>
        <dbReference type="ARBA" id="ARBA00022989"/>
    </source>
</evidence>
<feature type="transmembrane region" description="Helical" evidence="11">
    <location>
        <begin position="111"/>
        <end position="132"/>
    </location>
</feature>
<feature type="transmembrane region" description="Helical" evidence="11">
    <location>
        <begin position="331"/>
        <end position="350"/>
    </location>
</feature>
<evidence type="ECO:0000256" key="3">
    <source>
        <dbReference type="ARBA" id="ARBA00022475"/>
    </source>
</evidence>
<feature type="transmembrane region" description="Helical" evidence="11">
    <location>
        <begin position="138"/>
        <end position="158"/>
    </location>
</feature>
<dbReference type="PANTHER" id="PTHR32196:SF32">
    <property type="entry name" value="XYLOSE TRANSPORT SYSTEM PERMEASE PROTEIN XYLH"/>
    <property type="match status" value="1"/>
</dbReference>
<comment type="subcellular location">
    <subcellularLocation>
        <location evidence="1">Cell membrane</location>
        <topology evidence="1">Multi-pass membrane protein</topology>
    </subcellularLocation>
</comment>
<dbReference type="Proteomes" id="UP000054935">
    <property type="component" value="Unassembled WGS sequence"/>
</dbReference>
<dbReference type="RefSeq" id="WP_234988918.1">
    <property type="nucleotide sequence ID" value="NZ_CYSE01000016.1"/>
</dbReference>
<name>A0A0P1GK79_9RHOB</name>
<evidence type="ECO:0000256" key="5">
    <source>
        <dbReference type="ARBA" id="ARBA00022597"/>
    </source>
</evidence>
<evidence type="ECO:0000256" key="8">
    <source>
        <dbReference type="ARBA" id="ARBA00023136"/>
    </source>
</evidence>